<sequence>MISTQFGLDFVALDKAIGQVNGGVYFQYGHNKMDVFSRFGKGVIKNNGYGFGVTLTW</sequence>
<evidence type="ECO:0000313" key="1">
    <source>
        <dbReference type="EMBL" id="EJF90285.1"/>
    </source>
</evidence>
<dbReference type="NCBIfam" id="TIGR01414">
    <property type="entry name" value="autotrans_barl"/>
    <property type="match status" value="1"/>
</dbReference>
<proteinExistence type="predicted"/>
<dbReference type="Proteomes" id="UP000008952">
    <property type="component" value="Unassembled WGS sequence"/>
</dbReference>
<dbReference type="InterPro" id="IPR036709">
    <property type="entry name" value="Autotransporte_beta_dom_sf"/>
</dbReference>
<dbReference type="AlphaFoldDB" id="J1JZV0"/>
<gene>
    <name evidence="1" type="ORF">ME5_00686</name>
</gene>
<dbReference type="STRING" id="1094558.ME5_00686"/>
<organism evidence="1 2">
    <name type="scientific">Bartonella tamiae Th239</name>
    <dbReference type="NCBI Taxonomy" id="1094558"/>
    <lineage>
        <taxon>Bacteria</taxon>
        <taxon>Pseudomonadati</taxon>
        <taxon>Pseudomonadota</taxon>
        <taxon>Alphaproteobacteria</taxon>
        <taxon>Hyphomicrobiales</taxon>
        <taxon>Bartonellaceae</taxon>
        <taxon>Bartonella</taxon>
    </lineage>
</organism>
<keyword evidence="2" id="KW-1185">Reference proteome</keyword>
<accession>J1JZV0</accession>
<reference evidence="1 2" key="1">
    <citation type="submission" date="2012-03" db="EMBL/GenBank/DDBJ databases">
        <title>The Genome Sequence of Bartonella tamiae Th239.</title>
        <authorList>
            <consortium name="The Broad Institute Genome Sequencing Platform"/>
            <consortium name="The Broad Institute Genome Sequencing Center for Infectious Disease"/>
            <person name="Feldgarden M."/>
            <person name="Kirby J."/>
            <person name="Kosoy M."/>
            <person name="Birtles R."/>
            <person name="Probert W.S."/>
            <person name="Chiaraviglio L."/>
            <person name="Young S.K."/>
            <person name="Zeng Q."/>
            <person name="Gargeya S."/>
            <person name="Fitzgerald M."/>
            <person name="Haas B."/>
            <person name="Abouelleil A."/>
            <person name="Alvarado L."/>
            <person name="Arachchi H.M."/>
            <person name="Berlin A."/>
            <person name="Chapman S.B."/>
            <person name="Gearin G."/>
            <person name="Goldberg J."/>
            <person name="Griggs A."/>
            <person name="Gujja S."/>
            <person name="Hansen M."/>
            <person name="Heiman D."/>
            <person name="Howarth C."/>
            <person name="Larimer J."/>
            <person name="Lui A."/>
            <person name="MacDonald P.J.P."/>
            <person name="McCowen C."/>
            <person name="Montmayeur A."/>
            <person name="Murphy C."/>
            <person name="Neiman D."/>
            <person name="Pearson M."/>
            <person name="Priest M."/>
            <person name="Roberts A."/>
            <person name="Saif S."/>
            <person name="Shea T."/>
            <person name="Sisk P."/>
            <person name="Stolte C."/>
            <person name="Sykes S."/>
            <person name="Wortman J."/>
            <person name="Nusbaum C."/>
            <person name="Birren B."/>
        </authorList>
    </citation>
    <scope>NUCLEOTIDE SEQUENCE [LARGE SCALE GENOMIC DNA]</scope>
    <source>
        <strain evidence="1 2">Th239</strain>
    </source>
</reference>
<evidence type="ECO:0000313" key="2">
    <source>
        <dbReference type="Proteomes" id="UP000008952"/>
    </source>
</evidence>
<dbReference type="PATRIC" id="fig|1094558.3.peg.748"/>
<dbReference type="EMBL" id="AIMB01000007">
    <property type="protein sequence ID" value="EJF90285.1"/>
    <property type="molecule type" value="Genomic_DNA"/>
</dbReference>
<dbReference type="HOGENOM" id="CLU_2987375_0_0_5"/>
<protein>
    <submittedName>
        <fullName evidence="1">Outer membrane autotransporter barrel domain-containing protein</fullName>
    </submittedName>
</protein>
<comment type="caution">
    <text evidence="1">The sequence shown here is derived from an EMBL/GenBank/DDBJ whole genome shotgun (WGS) entry which is preliminary data.</text>
</comment>
<dbReference type="InterPro" id="IPR006315">
    <property type="entry name" value="OM_autotransptr_brl_dom"/>
</dbReference>
<name>J1JZV0_9HYPH</name>
<dbReference type="Gene3D" id="2.40.128.130">
    <property type="entry name" value="Autotransporter beta-domain"/>
    <property type="match status" value="1"/>
</dbReference>
<dbReference type="GO" id="GO:0019867">
    <property type="term" value="C:outer membrane"/>
    <property type="evidence" value="ECO:0007669"/>
    <property type="project" value="InterPro"/>
</dbReference>